<protein>
    <recommendedName>
        <fullName evidence="5">Secreted protein</fullName>
    </recommendedName>
</protein>
<evidence type="ECO:0008006" key="5">
    <source>
        <dbReference type="Google" id="ProtNLM"/>
    </source>
</evidence>
<feature type="chain" id="PRO_5040110991" description="Secreted protein" evidence="2">
    <location>
        <begin position="21"/>
        <end position="121"/>
    </location>
</feature>
<feature type="region of interest" description="Disordered" evidence="1">
    <location>
        <begin position="82"/>
        <end position="121"/>
    </location>
</feature>
<dbReference type="EMBL" id="JAGMWT010000004">
    <property type="protein sequence ID" value="KAH7130399.1"/>
    <property type="molecule type" value="Genomic_DNA"/>
</dbReference>
<accession>A0A9P9ITI3</accession>
<evidence type="ECO:0000256" key="1">
    <source>
        <dbReference type="SAM" id="MobiDB-lite"/>
    </source>
</evidence>
<keyword evidence="4" id="KW-1185">Reference proteome</keyword>
<sequence>MHQHHVLFIWFLLSRSRTSSLDPWAFCRISERHRPSIFPLFCSVEPKTRRRALFDDEGVFVGDKLMRLWARGRVKNSINIHNINPHLSFPNDHPTEKEKTHTVPSPRNLPKRTTTLPKRLH</sequence>
<organism evidence="3 4">
    <name type="scientific">Dendryphion nanum</name>
    <dbReference type="NCBI Taxonomy" id="256645"/>
    <lineage>
        <taxon>Eukaryota</taxon>
        <taxon>Fungi</taxon>
        <taxon>Dikarya</taxon>
        <taxon>Ascomycota</taxon>
        <taxon>Pezizomycotina</taxon>
        <taxon>Dothideomycetes</taxon>
        <taxon>Pleosporomycetidae</taxon>
        <taxon>Pleosporales</taxon>
        <taxon>Torulaceae</taxon>
        <taxon>Dendryphion</taxon>
    </lineage>
</organism>
<dbReference type="Proteomes" id="UP000700596">
    <property type="component" value="Unassembled WGS sequence"/>
</dbReference>
<evidence type="ECO:0000313" key="4">
    <source>
        <dbReference type="Proteomes" id="UP000700596"/>
    </source>
</evidence>
<proteinExistence type="predicted"/>
<reference evidence="3" key="1">
    <citation type="journal article" date="2021" name="Nat. Commun.">
        <title>Genetic determinants of endophytism in the Arabidopsis root mycobiome.</title>
        <authorList>
            <person name="Mesny F."/>
            <person name="Miyauchi S."/>
            <person name="Thiergart T."/>
            <person name="Pickel B."/>
            <person name="Atanasova L."/>
            <person name="Karlsson M."/>
            <person name="Huettel B."/>
            <person name="Barry K.W."/>
            <person name="Haridas S."/>
            <person name="Chen C."/>
            <person name="Bauer D."/>
            <person name="Andreopoulos W."/>
            <person name="Pangilinan J."/>
            <person name="LaButti K."/>
            <person name="Riley R."/>
            <person name="Lipzen A."/>
            <person name="Clum A."/>
            <person name="Drula E."/>
            <person name="Henrissat B."/>
            <person name="Kohler A."/>
            <person name="Grigoriev I.V."/>
            <person name="Martin F.M."/>
            <person name="Hacquard S."/>
        </authorList>
    </citation>
    <scope>NUCLEOTIDE SEQUENCE</scope>
    <source>
        <strain evidence="3">MPI-CAGE-CH-0243</strain>
    </source>
</reference>
<feature type="signal peptide" evidence="2">
    <location>
        <begin position="1"/>
        <end position="20"/>
    </location>
</feature>
<gene>
    <name evidence="3" type="ORF">B0J11DRAFT_251400</name>
</gene>
<evidence type="ECO:0000256" key="2">
    <source>
        <dbReference type="SAM" id="SignalP"/>
    </source>
</evidence>
<dbReference type="AlphaFoldDB" id="A0A9P9ITI3"/>
<evidence type="ECO:0000313" key="3">
    <source>
        <dbReference type="EMBL" id="KAH7130399.1"/>
    </source>
</evidence>
<keyword evidence="2" id="KW-0732">Signal</keyword>
<name>A0A9P9ITI3_9PLEO</name>
<comment type="caution">
    <text evidence="3">The sequence shown here is derived from an EMBL/GenBank/DDBJ whole genome shotgun (WGS) entry which is preliminary data.</text>
</comment>
<feature type="compositionally biased region" description="Polar residues" evidence="1">
    <location>
        <begin position="111"/>
        <end position="121"/>
    </location>
</feature>